<proteinExistence type="predicted"/>
<sequence length="126" mass="13755">MFNVCVPPVPFVKHCSVRAYWEIMQKGDIRYPRATTVPGPSEGQATTENIKCQVRGTCMEKGCGLLNVTIPGAAVAPKGTSLPLGKLIVETDNRVMVIFTDSQRSLLASLNEEDSYVMGLKMSHLL</sequence>
<accession>A0ABV0YYV5</accession>
<reference evidence="1 2" key="1">
    <citation type="submission" date="2021-06" db="EMBL/GenBank/DDBJ databases">
        <authorList>
            <person name="Palmer J.M."/>
        </authorList>
    </citation>
    <scope>NUCLEOTIDE SEQUENCE [LARGE SCALE GENOMIC DNA]</scope>
    <source>
        <strain evidence="1 2">AS_MEX2019</strain>
        <tissue evidence="1">Muscle</tissue>
    </source>
</reference>
<comment type="caution">
    <text evidence="1">The sequence shown here is derived from an EMBL/GenBank/DDBJ whole genome shotgun (WGS) entry which is preliminary data.</text>
</comment>
<evidence type="ECO:0000313" key="2">
    <source>
        <dbReference type="Proteomes" id="UP001469553"/>
    </source>
</evidence>
<evidence type="ECO:0000313" key="1">
    <source>
        <dbReference type="EMBL" id="MEQ2298852.1"/>
    </source>
</evidence>
<gene>
    <name evidence="1" type="ORF">AMECASPLE_009584</name>
</gene>
<keyword evidence="2" id="KW-1185">Reference proteome</keyword>
<protein>
    <submittedName>
        <fullName evidence="1">Uncharacterized protein</fullName>
    </submittedName>
</protein>
<organism evidence="1 2">
    <name type="scientific">Ameca splendens</name>
    <dbReference type="NCBI Taxonomy" id="208324"/>
    <lineage>
        <taxon>Eukaryota</taxon>
        <taxon>Metazoa</taxon>
        <taxon>Chordata</taxon>
        <taxon>Craniata</taxon>
        <taxon>Vertebrata</taxon>
        <taxon>Euteleostomi</taxon>
        <taxon>Actinopterygii</taxon>
        <taxon>Neopterygii</taxon>
        <taxon>Teleostei</taxon>
        <taxon>Neoteleostei</taxon>
        <taxon>Acanthomorphata</taxon>
        <taxon>Ovalentaria</taxon>
        <taxon>Atherinomorphae</taxon>
        <taxon>Cyprinodontiformes</taxon>
        <taxon>Goodeidae</taxon>
        <taxon>Ameca</taxon>
    </lineage>
</organism>
<dbReference type="Proteomes" id="UP001469553">
    <property type="component" value="Unassembled WGS sequence"/>
</dbReference>
<dbReference type="EMBL" id="JAHRIP010047563">
    <property type="protein sequence ID" value="MEQ2298852.1"/>
    <property type="molecule type" value="Genomic_DNA"/>
</dbReference>
<name>A0ABV0YYV5_9TELE</name>